<dbReference type="RefSeq" id="WP_205009940.1">
    <property type="nucleotide sequence ID" value="NZ_JAFBEH010000027.1"/>
</dbReference>
<evidence type="ECO:0000313" key="3">
    <source>
        <dbReference type="Proteomes" id="UP000697472"/>
    </source>
</evidence>
<dbReference type="EMBL" id="JAFBEH010000027">
    <property type="protein sequence ID" value="MBM7643066.1"/>
    <property type="molecule type" value="Genomic_DNA"/>
</dbReference>
<feature type="transmembrane region" description="Helical" evidence="1">
    <location>
        <begin position="114"/>
        <end position="139"/>
    </location>
</feature>
<name>A0ABS2PSP2_9STRE</name>
<gene>
    <name evidence="2" type="ORF">JOC28_001367</name>
</gene>
<keyword evidence="1" id="KW-0472">Membrane</keyword>
<keyword evidence="3" id="KW-1185">Reference proteome</keyword>
<sequence length="397" mass="43918">MTKKEEWLALFEKITGRKPSEKEIEAGQETDFDPQELITIASIKKKKKWSIPAISWTKKSVMTSILPIAIVCLALLFTILAWLTSASGSFLFLTVLLLIAGVTLTIINWKQLRAWSLASAIVAALSFALSLGAVSYHFLISEVTSLVNYDGSDSTSILDDEIQGNARDEDGSYQDDYDSSYDYDYDYDDDSSDSSDSSGSLSDDYVTNYYDFNWTEDKFRQLVVGQDSLDDIVKKFGKGSSGVVDGDTIELKYEDSDSTFDDDLIPDSVEMTFEEDSSGDYILESASFYGDVEGITESVLENSAWTDEQLAALKAANGVESELTKSTKLTDIVKSHPKASLGQTTLSTDEKGKFYQTATLYYISTSDDSTSYSSLALAFNYDSASKTYYLEKVTDID</sequence>
<proteinExistence type="predicted"/>
<organism evidence="2 3">
    <name type="scientific">Streptococcus loxodontisalivarius</name>
    <dbReference type="NCBI Taxonomy" id="1349415"/>
    <lineage>
        <taxon>Bacteria</taxon>
        <taxon>Bacillati</taxon>
        <taxon>Bacillota</taxon>
        <taxon>Bacilli</taxon>
        <taxon>Lactobacillales</taxon>
        <taxon>Streptococcaceae</taxon>
        <taxon>Streptococcus</taxon>
    </lineage>
</organism>
<accession>A0ABS2PSP2</accession>
<reference evidence="2 3" key="1">
    <citation type="submission" date="2021-01" db="EMBL/GenBank/DDBJ databases">
        <title>Genomic Encyclopedia of Type Strains, Phase IV (KMG-IV): sequencing the most valuable type-strain genomes for metagenomic binning, comparative biology and taxonomic classification.</title>
        <authorList>
            <person name="Goeker M."/>
        </authorList>
    </citation>
    <scope>NUCLEOTIDE SEQUENCE [LARGE SCALE GENOMIC DNA]</scope>
    <source>
        <strain evidence="2 3">DSM 27382</strain>
    </source>
</reference>
<comment type="caution">
    <text evidence="2">The sequence shown here is derived from an EMBL/GenBank/DDBJ whole genome shotgun (WGS) entry which is preliminary data.</text>
</comment>
<feature type="transmembrane region" description="Helical" evidence="1">
    <location>
        <begin position="65"/>
        <end position="83"/>
    </location>
</feature>
<evidence type="ECO:0008006" key="4">
    <source>
        <dbReference type="Google" id="ProtNLM"/>
    </source>
</evidence>
<keyword evidence="1" id="KW-1133">Transmembrane helix</keyword>
<dbReference type="Proteomes" id="UP000697472">
    <property type="component" value="Unassembled WGS sequence"/>
</dbReference>
<feature type="transmembrane region" description="Helical" evidence="1">
    <location>
        <begin position="89"/>
        <end position="107"/>
    </location>
</feature>
<evidence type="ECO:0000313" key="2">
    <source>
        <dbReference type="EMBL" id="MBM7643066.1"/>
    </source>
</evidence>
<evidence type="ECO:0000256" key="1">
    <source>
        <dbReference type="SAM" id="Phobius"/>
    </source>
</evidence>
<protein>
    <recommendedName>
        <fullName evidence="4">MFS transporter</fullName>
    </recommendedName>
</protein>
<keyword evidence="1" id="KW-0812">Transmembrane</keyword>